<gene>
    <name evidence="2" type="ORF">GX570_07270</name>
</gene>
<evidence type="ECO:0000313" key="3">
    <source>
        <dbReference type="Proteomes" id="UP000523614"/>
    </source>
</evidence>
<dbReference type="GO" id="GO:0016746">
    <property type="term" value="F:acyltransferase activity"/>
    <property type="evidence" value="ECO:0007669"/>
    <property type="project" value="InterPro"/>
</dbReference>
<dbReference type="AlphaFoldDB" id="A0A847HCJ1"/>
<dbReference type="Gene3D" id="3.40.47.10">
    <property type="match status" value="1"/>
</dbReference>
<evidence type="ECO:0000256" key="1">
    <source>
        <dbReference type="ARBA" id="ARBA00022679"/>
    </source>
</evidence>
<name>A0A847HCJ1_9CORY</name>
<dbReference type="CDD" id="cd08950">
    <property type="entry name" value="KR_fFAS_SDR_c_like"/>
    <property type="match status" value="1"/>
</dbReference>
<feature type="non-terminal residue" evidence="2">
    <location>
        <position position="1"/>
    </location>
</feature>
<dbReference type="PANTHER" id="PTHR10982:SF21">
    <property type="entry name" value="FATTY ACID SYNTHASE SUBUNIT BETA"/>
    <property type="match status" value="1"/>
</dbReference>
<feature type="non-terminal residue" evidence="2">
    <location>
        <position position="682"/>
    </location>
</feature>
<dbReference type="EMBL" id="JAAYYP010000252">
    <property type="protein sequence ID" value="NLF91128.1"/>
    <property type="molecule type" value="Genomic_DNA"/>
</dbReference>
<sequence>RVTGTWQLGQGWADHVVAEVVIGAREGASLRGGDLATLSPATPSNAGELDQLIDGAVQAVAARRGVAVGLPSAGGGAGGVVDSAALGEFAEQVTGKEGVLAETARTILSQLGISQVESQNLEEQADEHAALFDLVSRELGSDWPRQVAPRFSADEAVLLDDRWASAREDLTRVALGELDAADIDVTGAGEVVAKQAEYLGLTGLAAQAREEETLRFSADVAVVTGASPNSIAAGVVAELLEGGATVVVTTSSLSHSRLGYYKELYARAARGTAALWIVPANLSSYTDLDAVIEWIGNEQTATVNGQKKVLKKALVPTLLFPFAAPRVMGTLADAGPSAESQMRLLLWAVERLIAGLSEIGVDTQVGKRLHVVLPGSPNRGRFGGDGAYGESKASLDAVVTRWNAEKVWGGRTSLVHAFIGWVRGTGLMGGNDPLVETIESKGVRTFSNEEMAELLVSQVTDEVRAEAANAPVTVDFTGGLGESDVNISQLAAEAAAEAEASGVEKQEIEEPRTLTALPTPYRRFQWTAPDFSGVTTKLDDMIVIVGAGELGPYGSARTRFDAELTGDLTAAGVIELAWTMGLIRWDNDAWYDADDQELAEEEIYDRFHDEVLGKVGVRRYHDDFFMVDNLAPELTTVYLDKDLSFSVASREEAKTFVDSEPDHTSAFYDEEAGEWTVVRHAG</sequence>
<proteinExistence type="predicted"/>
<dbReference type="Gene3D" id="3.40.50.720">
    <property type="entry name" value="NAD(P)-binding Rossmann-like Domain"/>
    <property type="match status" value="1"/>
</dbReference>
<dbReference type="SUPFAM" id="SSF51735">
    <property type="entry name" value="NAD(P)-binding Rossmann-fold domains"/>
    <property type="match status" value="1"/>
</dbReference>
<dbReference type="Proteomes" id="UP000523614">
    <property type="component" value="Unassembled WGS sequence"/>
</dbReference>
<keyword evidence="1" id="KW-0808">Transferase</keyword>
<organism evidence="2 3">
    <name type="scientific">Corynebacterium marinum</name>
    <dbReference type="NCBI Taxonomy" id="349751"/>
    <lineage>
        <taxon>Bacteria</taxon>
        <taxon>Bacillati</taxon>
        <taxon>Actinomycetota</taxon>
        <taxon>Actinomycetes</taxon>
        <taxon>Mycobacteriales</taxon>
        <taxon>Corynebacteriaceae</taxon>
        <taxon>Corynebacterium</taxon>
    </lineage>
</organism>
<accession>A0A847HCJ1</accession>
<dbReference type="InterPro" id="IPR036291">
    <property type="entry name" value="NAD(P)-bd_dom_sf"/>
</dbReference>
<comment type="caution">
    <text evidence="2">The sequence shown here is derived from an EMBL/GenBank/DDBJ whole genome shotgun (WGS) entry which is preliminary data.</text>
</comment>
<dbReference type="InterPro" id="IPR050830">
    <property type="entry name" value="Fungal_FAS"/>
</dbReference>
<dbReference type="InterPro" id="IPR016039">
    <property type="entry name" value="Thiolase-like"/>
</dbReference>
<evidence type="ECO:0000313" key="2">
    <source>
        <dbReference type="EMBL" id="NLF91128.1"/>
    </source>
</evidence>
<dbReference type="PANTHER" id="PTHR10982">
    <property type="entry name" value="MALONYL COA-ACYL CARRIER PROTEIN TRANSACYLASE"/>
    <property type="match status" value="1"/>
</dbReference>
<protein>
    <submittedName>
        <fullName evidence="2">3-oxoacyl-ACP synthase</fullName>
    </submittedName>
</protein>
<reference evidence="2 3" key="1">
    <citation type="journal article" date="2020" name="Biotechnol. Biofuels">
        <title>New insights from the biogas microbiome by comprehensive genome-resolved metagenomics of nearly 1600 species originating from multiple anaerobic digesters.</title>
        <authorList>
            <person name="Campanaro S."/>
            <person name="Treu L."/>
            <person name="Rodriguez-R L.M."/>
            <person name="Kovalovszki A."/>
            <person name="Ziels R.M."/>
            <person name="Maus I."/>
            <person name="Zhu X."/>
            <person name="Kougias P.G."/>
            <person name="Basile A."/>
            <person name="Luo G."/>
            <person name="Schluter A."/>
            <person name="Konstantinidis K.T."/>
            <person name="Angelidaki I."/>
        </authorList>
    </citation>
    <scope>NUCLEOTIDE SEQUENCE [LARGE SCALE GENOMIC DNA]</scope>
    <source>
        <strain evidence="2">AS06rmzACSIP_235</strain>
    </source>
</reference>